<organism evidence="3 4">
    <name type="scientific">Monoraphidium neglectum</name>
    <dbReference type="NCBI Taxonomy" id="145388"/>
    <lineage>
        <taxon>Eukaryota</taxon>
        <taxon>Viridiplantae</taxon>
        <taxon>Chlorophyta</taxon>
        <taxon>core chlorophytes</taxon>
        <taxon>Chlorophyceae</taxon>
        <taxon>CS clade</taxon>
        <taxon>Sphaeropleales</taxon>
        <taxon>Selenastraceae</taxon>
        <taxon>Monoraphidium</taxon>
    </lineage>
</organism>
<dbReference type="Pfam" id="PF13424">
    <property type="entry name" value="TPR_12"/>
    <property type="match status" value="1"/>
</dbReference>
<dbReference type="SUPFAM" id="SSF48452">
    <property type="entry name" value="TPR-like"/>
    <property type="match status" value="1"/>
</dbReference>
<accession>A0A0D2NLK0</accession>
<dbReference type="AlphaFoldDB" id="A0A0D2NLK0"/>
<dbReference type="KEGG" id="mng:MNEG_2376"/>
<dbReference type="Pfam" id="PF13374">
    <property type="entry name" value="TPR_10"/>
    <property type="match status" value="1"/>
</dbReference>
<protein>
    <recommendedName>
        <fullName evidence="5">Kinesin light chain</fullName>
    </recommendedName>
</protein>
<dbReference type="InterPro" id="IPR011990">
    <property type="entry name" value="TPR-like_helical_dom_sf"/>
</dbReference>
<dbReference type="GeneID" id="25735254"/>
<dbReference type="Proteomes" id="UP000054498">
    <property type="component" value="Unassembled WGS sequence"/>
</dbReference>
<evidence type="ECO:0000256" key="1">
    <source>
        <dbReference type="ARBA" id="ARBA00022737"/>
    </source>
</evidence>
<name>A0A0D2NLK0_9CHLO</name>
<evidence type="ECO:0008006" key="5">
    <source>
        <dbReference type="Google" id="ProtNLM"/>
    </source>
</evidence>
<proteinExistence type="predicted"/>
<dbReference type="PANTHER" id="PTHR45641">
    <property type="entry name" value="TETRATRICOPEPTIDE REPEAT PROTEIN (AFU_ORTHOLOGUE AFUA_6G03870)"/>
    <property type="match status" value="1"/>
</dbReference>
<keyword evidence="4" id="KW-1185">Reference proteome</keyword>
<reference evidence="3 4" key="1">
    <citation type="journal article" date="2013" name="BMC Genomics">
        <title>Reconstruction of the lipid metabolism for the microalga Monoraphidium neglectum from its genome sequence reveals characteristics suitable for biofuel production.</title>
        <authorList>
            <person name="Bogen C."/>
            <person name="Al-Dilaimi A."/>
            <person name="Albersmeier A."/>
            <person name="Wichmann J."/>
            <person name="Grundmann M."/>
            <person name="Rupp O."/>
            <person name="Lauersen K.J."/>
            <person name="Blifernez-Klassen O."/>
            <person name="Kalinowski J."/>
            <person name="Goesmann A."/>
            <person name="Mussgnug J.H."/>
            <person name="Kruse O."/>
        </authorList>
    </citation>
    <scope>NUCLEOTIDE SEQUENCE [LARGE SCALE GENOMIC DNA]</scope>
    <source>
        <strain evidence="3 4">SAG 48.87</strain>
    </source>
</reference>
<dbReference type="Gene3D" id="1.25.40.10">
    <property type="entry name" value="Tetratricopeptide repeat domain"/>
    <property type="match status" value="2"/>
</dbReference>
<dbReference type="PANTHER" id="PTHR45641:SF19">
    <property type="entry name" value="NEPHROCYSTIN-3"/>
    <property type="match status" value="1"/>
</dbReference>
<gene>
    <name evidence="3" type="ORF">MNEG_2376</name>
</gene>
<dbReference type="STRING" id="145388.A0A0D2NLK0"/>
<keyword evidence="1" id="KW-0677">Repeat</keyword>
<evidence type="ECO:0000313" key="4">
    <source>
        <dbReference type="Proteomes" id="UP000054498"/>
    </source>
</evidence>
<evidence type="ECO:0000256" key="2">
    <source>
        <dbReference type="ARBA" id="ARBA00022803"/>
    </source>
</evidence>
<dbReference type="EMBL" id="KK100486">
    <property type="protein sequence ID" value="KIZ05586.1"/>
    <property type="molecule type" value="Genomic_DNA"/>
</dbReference>
<dbReference type="OrthoDB" id="413723at2759"/>
<evidence type="ECO:0000313" key="3">
    <source>
        <dbReference type="EMBL" id="KIZ05586.1"/>
    </source>
</evidence>
<dbReference type="RefSeq" id="XP_013904605.1">
    <property type="nucleotide sequence ID" value="XM_014049151.1"/>
</dbReference>
<keyword evidence="2" id="KW-0802">TPR repeat</keyword>
<sequence length="241" mass="24571">MQSVCRAVAQRFGWDGSPVPCALDASQICRLRRPAPPAANPELGDHSEAEGLYRSALAVRASALGPEDPDVAVTAHNLGVCLAATGQHAEALVFHKQALFVREAAAAAAAAAGGGGGAAARGEVLASHKAAAACLRRLGCEGQAEPHLSALLDAARGRADGDAVAGSSGGGGGVRRRRDALLELSAAAEDFARCLAAQGAHARAEDALWEALEARREALGAQHPSVRLLEDKITSCLEALQ</sequence>